<evidence type="ECO:0000313" key="5">
    <source>
        <dbReference type="EMBL" id="XDT71984.1"/>
    </source>
</evidence>
<keyword evidence="5" id="KW-0378">Hydrolase</keyword>
<dbReference type="PANTHER" id="PTHR43434:SF1">
    <property type="entry name" value="PHOSPHOGLYCOLATE PHOSPHATASE"/>
    <property type="match status" value="1"/>
</dbReference>
<dbReference type="InterPro" id="IPR023198">
    <property type="entry name" value="PGP-like_dom2"/>
</dbReference>
<dbReference type="AlphaFoldDB" id="A0AB39UV22"/>
<dbReference type="RefSeq" id="WP_369601005.1">
    <property type="nucleotide sequence ID" value="NZ_CP154858.1"/>
</dbReference>
<dbReference type="InterPro" id="IPR041492">
    <property type="entry name" value="HAD_2"/>
</dbReference>
<dbReference type="Gene3D" id="3.40.50.1000">
    <property type="entry name" value="HAD superfamily/HAD-like"/>
    <property type="match status" value="1"/>
</dbReference>
<dbReference type="NCBIfam" id="TIGR01549">
    <property type="entry name" value="HAD-SF-IA-v1"/>
    <property type="match status" value="1"/>
</dbReference>
<dbReference type="SUPFAM" id="SSF56784">
    <property type="entry name" value="HAD-like"/>
    <property type="match status" value="1"/>
</dbReference>
<comment type="catalytic activity">
    <reaction evidence="1">
        <text>2-phosphoglycolate + H2O = glycolate + phosphate</text>
        <dbReference type="Rhea" id="RHEA:14369"/>
        <dbReference type="ChEBI" id="CHEBI:15377"/>
        <dbReference type="ChEBI" id="CHEBI:29805"/>
        <dbReference type="ChEBI" id="CHEBI:43474"/>
        <dbReference type="ChEBI" id="CHEBI:58033"/>
        <dbReference type="EC" id="3.1.3.18"/>
    </reaction>
</comment>
<dbReference type="InterPro" id="IPR006439">
    <property type="entry name" value="HAD-SF_hydro_IA"/>
</dbReference>
<dbReference type="GO" id="GO:0005829">
    <property type="term" value="C:cytosol"/>
    <property type="evidence" value="ECO:0007669"/>
    <property type="project" value="TreeGrafter"/>
</dbReference>
<protein>
    <recommendedName>
        <fullName evidence="4">phosphoglycolate phosphatase</fullName>
        <ecNumber evidence="4">3.1.3.18</ecNumber>
    </recommendedName>
</protein>
<dbReference type="EMBL" id="CP154858">
    <property type="protein sequence ID" value="XDT71984.1"/>
    <property type="molecule type" value="Genomic_DNA"/>
</dbReference>
<organism evidence="5">
    <name type="scientific">Thermohahella caldifontis</name>
    <dbReference type="NCBI Taxonomy" id="3142973"/>
    <lineage>
        <taxon>Bacteria</taxon>
        <taxon>Pseudomonadati</taxon>
        <taxon>Pseudomonadota</taxon>
        <taxon>Gammaproteobacteria</taxon>
        <taxon>Oceanospirillales</taxon>
        <taxon>Hahellaceae</taxon>
        <taxon>Thermohahella</taxon>
    </lineage>
</organism>
<evidence type="ECO:0000256" key="2">
    <source>
        <dbReference type="ARBA" id="ARBA00004818"/>
    </source>
</evidence>
<dbReference type="NCBIfam" id="TIGR01509">
    <property type="entry name" value="HAD-SF-IA-v3"/>
    <property type="match status" value="1"/>
</dbReference>
<dbReference type="InterPro" id="IPR023214">
    <property type="entry name" value="HAD_sf"/>
</dbReference>
<dbReference type="FunFam" id="3.40.50.1000:FF:000022">
    <property type="entry name" value="Phosphoglycolate phosphatase"/>
    <property type="match status" value="1"/>
</dbReference>
<sequence>MGNGAAKLVERALAWALGHAPDEALLNQALAGFMDAYGASRHTDTRVFPGVIPFLESVAPHWHLAVVTNKPERFVGPILTQTGLAPYFSGIIGGDTLPVRKPDPAPLLTACKQLGVPARRAIMVGDSVTDVRAARNAGLPVIAVPYGYNHGEPVAAAGPDHLVDRLDHLTHDFLLTLLNQEALDGT</sequence>
<gene>
    <name evidence="5" type="ORF">AAIA72_14470</name>
</gene>
<dbReference type="InterPro" id="IPR050155">
    <property type="entry name" value="HAD-like_hydrolase_sf"/>
</dbReference>
<dbReference type="Gene3D" id="1.10.150.240">
    <property type="entry name" value="Putative phosphatase, domain 2"/>
    <property type="match status" value="1"/>
</dbReference>
<name>A0AB39UV22_9GAMM</name>
<reference evidence="5" key="1">
    <citation type="submission" date="2024-05" db="EMBL/GenBank/DDBJ databases">
        <title>Genome sequencing of novel strain.</title>
        <authorList>
            <person name="Ganbat D."/>
            <person name="Ganbat S."/>
            <person name="Lee S.-J."/>
        </authorList>
    </citation>
    <scope>NUCLEOTIDE SEQUENCE</scope>
    <source>
        <strain evidence="5">SMD15-11</strain>
    </source>
</reference>
<comment type="pathway">
    <text evidence="2">Organic acid metabolism; glycolate biosynthesis; glycolate from 2-phosphoglycolate: step 1/1.</text>
</comment>
<dbReference type="Pfam" id="PF13419">
    <property type="entry name" value="HAD_2"/>
    <property type="match status" value="1"/>
</dbReference>
<dbReference type="KEGG" id="tcd:AAIA72_14470"/>
<proteinExistence type="inferred from homology"/>
<dbReference type="GO" id="GO:0006281">
    <property type="term" value="P:DNA repair"/>
    <property type="evidence" value="ECO:0007669"/>
    <property type="project" value="TreeGrafter"/>
</dbReference>
<dbReference type="GO" id="GO:0008967">
    <property type="term" value="F:phosphoglycolate phosphatase activity"/>
    <property type="evidence" value="ECO:0007669"/>
    <property type="project" value="UniProtKB-EC"/>
</dbReference>
<dbReference type="EC" id="3.1.3.18" evidence="4"/>
<evidence type="ECO:0000256" key="4">
    <source>
        <dbReference type="ARBA" id="ARBA00013078"/>
    </source>
</evidence>
<evidence type="ECO:0000256" key="3">
    <source>
        <dbReference type="ARBA" id="ARBA00006171"/>
    </source>
</evidence>
<dbReference type="InterPro" id="IPR036412">
    <property type="entry name" value="HAD-like_sf"/>
</dbReference>
<evidence type="ECO:0000256" key="1">
    <source>
        <dbReference type="ARBA" id="ARBA00000830"/>
    </source>
</evidence>
<dbReference type="PANTHER" id="PTHR43434">
    <property type="entry name" value="PHOSPHOGLYCOLATE PHOSPHATASE"/>
    <property type="match status" value="1"/>
</dbReference>
<accession>A0AB39UV22</accession>
<comment type="similarity">
    <text evidence="3">Belongs to the HAD-like hydrolase superfamily. CbbY/CbbZ/Gph/YieH family.</text>
</comment>